<evidence type="ECO:0000256" key="1">
    <source>
        <dbReference type="SAM" id="MobiDB-lite"/>
    </source>
</evidence>
<sequence length="541" mass="60190">MAAATARKSSSRSCHTGSAGSTTRYASTSSWPTVLGAARSRDNAVIRADFLRYIADIATPTRFRIQYNSWLDNMMTIDDRNILASFQAVADHLRKAGERPLDSYVADDGWNNYNDTDVSVDEACSGTGRNTSGFWSFNSKFPQGFGPASALASRLGSHFGAWIGPRGGYDFYGNLANILTASGKGSCAGGSVDVADRTYAAQFSDMVRRWQHDYRINYWKWDGFADEEQYAAFPAADGVPGYANRHMTGGFHHMYHVTDLWEAWIGVMREARADAADLGIDLWISLTCYLNPSPWLLQWANSVWLQCGYDQADAGASPSKMDRQLTYRDAAYYDFIRRHEFQFPLEHLYNHDPIYGKHGTGITADTADEAQFRNYLITQASRGTAFWELYLSASLMSEAKWRILAEALRWAEDNHHILRHAVMFGGSPNRAIRLDSRTNGEDLGSPYGFSAFDGTDGLAMMRNPSTRPADIAYRFDAGNGAPADPGACRVSVEHAYNPTDPAETKDTPSDPRVADAQGFVYGRTYTFTLQPDESVTLRVRR</sequence>
<dbReference type="InterPro" id="IPR017853">
    <property type="entry name" value="GH"/>
</dbReference>
<dbReference type="InterPro" id="IPR013785">
    <property type="entry name" value="Aldolase_TIM"/>
</dbReference>
<reference evidence="2 3" key="1">
    <citation type="submission" date="2014-03" db="EMBL/GenBank/DDBJ databases">
        <title>Genomics of Bifidobacteria.</title>
        <authorList>
            <person name="Ventura M."/>
            <person name="Milani C."/>
            <person name="Lugli G.A."/>
        </authorList>
    </citation>
    <scope>NUCLEOTIDE SEQUENCE [LARGE SCALE GENOMIC DNA]</scope>
    <source>
        <strain evidence="2 3">LMG 21589</strain>
    </source>
</reference>
<dbReference type="eggNOG" id="COG3345">
    <property type="taxonomic scope" value="Bacteria"/>
</dbReference>
<feature type="compositionally biased region" description="Polar residues" evidence="1">
    <location>
        <begin position="14"/>
        <end position="27"/>
    </location>
</feature>
<name>A0A087DJ23_9BIFI</name>
<dbReference type="Proteomes" id="UP000029033">
    <property type="component" value="Unassembled WGS sequence"/>
</dbReference>
<evidence type="ECO:0000313" key="2">
    <source>
        <dbReference type="EMBL" id="KFI95523.1"/>
    </source>
</evidence>
<proteinExistence type="predicted"/>
<dbReference type="AlphaFoldDB" id="A0A087DJ23"/>
<evidence type="ECO:0000313" key="3">
    <source>
        <dbReference type="Proteomes" id="UP000029033"/>
    </source>
</evidence>
<dbReference type="SUPFAM" id="SSF51445">
    <property type="entry name" value="(Trans)glycosidases"/>
    <property type="match status" value="1"/>
</dbReference>
<organism evidence="2 3">
    <name type="scientific">Bifidobacterium scardovii</name>
    <dbReference type="NCBI Taxonomy" id="158787"/>
    <lineage>
        <taxon>Bacteria</taxon>
        <taxon>Bacillati</taxon>
        <taxon>Actinomycetota</taxon>
        <taxon>Actinomycetes</taxon>
        <taxon>Bifidobacteriales</taxon>
        <taxon>Bifidobacteriaceae</taxon>
        <taxon>Bifidobacterium</taxon>
    </lineage>
</organism>
<feature type="region of interest" description="Disordered" evidence="1">
    <location>
        <begin position="1"/>
        <end position="27"/>
    </location>
</feature>
<keyword evidence="3" id="KW-1185">Reference proteome</keyword>
<accession>A0A087DJ23</accession>
<gene>
    <name evidence="2" type="ORF">BSCA_0554</name>
</gene>
<dbReference type="STRING" id="158787.BSCA_0554"/>
<comment type="caution">
    <text evidence="2">The sequence shown here is derived from an EMBL/GenBank/DDBJ whole genome shotgun (WGS) entry which is preliminary data.</text>
</comment>
<dbReference type="Gene3D" id="3.20.20.70">
    <property type="entry name" value="Aldolase class I"/>
    <property type="match status" value="1"/>
</dbReference>
<dbReference type="EMBL" id="JGZO01000002">
    <property type="protein sequence ID" value="KFI95523.1"/>
    <property type="molecule type" value="Genomic_DNA"/>
</dbReference>
<protein>
    <submittedName>
        <fullName evidence="2">Putative LPXTG-motif protein cell wall anchor domain protein</fullName>
    </submittedName>
</protein>
<feature type="compositionally biased region" description="Low complexity" evidence="1">
    <location>
        <begin position="1"/>
        <end position="13"/>
    </location>
</feature>